<name>A0ACB7TRR5_HYAAI</name>
<dbReference type="Proteomes" id="UP000821845">
    <property type="component" value="Chromosome 1"/>
</dbReference>
<organism evidence="1 2">
    <name type="scientific">Hyalomma asiaticum</name>
    <name type="common">Tick</name>
    <dbReference type="NCBI Taxonomy" id="266040"/>
    <lineage>
        <taxon>Eukaryota</taxon>
        <taxon>Metazoa</taxon>
        <taxon>Ecdysozoa</taxon>
        <taxon>Arthropoda</taxon>
        <taxon>Chelicerata</taxon>
        <taxon>Arachnida</taxon>
        <taxon>Acari</taxon>
        <taxon>Parasitiformes</taxon>
        <taxon>Ixodida</taxon>
        <taxon>Ixodoidea</taxon>
        <taxon>Ixodidae</taxon>
        <taxon>Hyalomminae</taxon>
        <taxon>Hyalomma</taxon>
    </lineage>
</organism>
<evidence type="ECO:0000313" key="1">
    <source>
        <dbReference type="EMBL" id="KAH6948873.1"/>
    </source>
</evidence>
<comment type="caution">
    <text evidence="1">The sequence shown here is derived from an EMBL/GenBank/DDBJ whole genome shotgun (WGS) entry which is preliminary data.</text>
</comment>
<protein>
    <submittedName>
        <fullName evidence="1">Uncharacterized protein</fullName>
    </submittedName>
</protein>
<evidence type="ECO:0000313" key="2">
    <source>
        <dbReference type="Proteomes" id="UP000821845"/>
    </source>
</evidence>
<proteinExistence type="predicted"/>
<gene>
    <name evidence="1" type="ORF">HPB50_026674</name>
</gene>
<keyword evidence="2" id="KW-1185">Reference proteome</keyword>
<reference evidence="1" key="1">
    <citation type="submission" date="2020-05" db="EMBL/GenBank/DDBJ databases">
        <title>Large-scale comparative analyses of tick genomes elucidate their genetic diversity and vector capacities.</title>
        <authorList>
            <person name="Jia N."/>
            <person name="Wang J."/>
            <person name="Shi W."/>
            <person name="Du L."/>
            <person name="Sun Y."/>
            <person name="Zhan W."/>
            <person name="Jiang J."/>
            <person name="Wang Q."/>
            <person name="Zhang B."/>
            <person name="Ji P."/>
            <person name="Sakyi L.B."/>
            <person name="Cui X."/>
            <person name="Yuan T."/>
            <person name="Jiang B."/>
            <person name="Yang W."/>
            <person name="Lam T.T.-Y."/>
            <person name="Chang Q."/>
            <person name="Ding S."/>
            <person name="Wang X."/>
            <person name="Zhu J."/>
            <person name="Ruan X."/>
            <person name="Zhao L."/>
            <person name="Wei J."/>
            <person name="Que T."/>
            <person name="Du C."/>
            <person name="Cheng J."/>
            <person name="Dai P."/>
            <person name="Han X."/>
            <person name="Huang E."/>
            <person name="Gao Y."/>
            <person name="Liu J."/>
            <person name="Shao H."/>
            <person name="Ye R."/>
            <person name="Li L."/>
            <person name="Wei W."/>
            <person name="Wang X."/>
            <person name="Wang C."/>
            <person name="Yang T."/>
            <person name="Huo Q."/>
            <person name="Li W."/>
            <person name="Guo W."/>
            <person name="Chen H."/>
            <person name="Zhou L."/>
            <person name="Ni X."/>
            <person name="Tian J."/>
            <person name="Zhou Y."/>
            <person name="Sheng Y."/>
            <person name="Liu T."/>
            <person name="Pan Y."/>
            <person name="Xia L."/>
            <person name="Li J."/>
            <person name="Zhao F."/>
            <person name="Cao W."/>
        </authorList>
    </citation>
    <scope>NUCLEOTIDE SEQUENCE</scope>
    <source>
        <strain evidence="1">Hyas-2018</strain>
    </source>
</reference>
<accession>A0ACB7TRR5</accession>
<sequence length="64" mass="7137">MTFANTIICLSTATHQWLERGQHKVGQLALSCLGVWRRKLSKTYRDGCATRPGRREANSSSSSL</sequence>
<dbReference type="EMBL" id="CM023481">
    <property type="protein sequence ID" value="KAH6948873.1"/>
    <property type="molecule type" value="Genomic_DNA"/>
</dbReference>